<evidence type="ECO:0000313" key="2">
    <source>
        <dbReference type="EMBL" id="KAK3214024.1"/>
    </source>
</evidence>
<feature type="region of interest" description="Disordered" evidence="1">
    <location>
        <begin position="1"/>
        <end position="28"/>
    </location>
</feature>
<accession>A0AAN6M0I1</accession>
<keyword evidence="3" id="KW-1185">Reference proteome</keyword>
<reference evidence="2 3" key="1">
    <citation type="submission" date="2021-02" db="EMBL/GenBank/DDBJ databases">
        <title>Genome assembly of Pseudopithomyces chartarum.</title>
        <authorList>
            <person name="Jauregui R."/>
            <person name="Singh J."/>
            <person name="Voisey C."/>
        </authorList>
    </citation>
    <scope>NUCLEOTIDE SEQUENCE [LARGE SCALE GENOMIC DNA]</scope>
    <source>
        <strain evidence="2 3">AGR01</strain>
    </source>
</reference>
<sequence>MTTQLQLTATSSGGHRRLSDQEQERNEIDDAKLSTPLHTVILFPNDYDDPDHASLSIPEFADDALSTRPHPCLLREPPLDENGIRTFGRLPKYFRTKTFERITRSIEHHLKNNVASDWYTATTIEAVGARTRYLHHMVVFMEKIKEKGFKIDYAKDLQTALRMARNINDDISTPETPYIPLTPKTPKTPKSPKTPKTSVSVASTVSPTVSKTPPTSVPMLLVAPRSSVRILLDARAYDAHVHENVIMYPTHGEASWDYPKIYDLQAFDAIAKKNGQWRPRWHMCDILPKYEWQANDMKKKAVLQKKDCPFPEKVYRNKKQVLKRSHSACANLVEVFPWAPPPPAGQRKKAKTDDHVDGISEPACQEPLDRFRERIEKRDQAWVKGTTEKNAKRAENHFLHSARFYNYIHQEYVDSFSTFGEFRIFIATRYKDPKNEAAGREPYVVDIIKTRFLTPDERESFQKKIKGQEELDGPEKFPENGIVRCKYTTTNMEVSRLKRPTSAEDHRHFEGGPKLTWRDLEKFALSQYRRLHRKYPETYKSLDVGTRIDLGVGPKDTLFINEVTRWWFAAWFSGYEDLERQDTIVEAFAKSFYEVFQAATRENTGDDDGGNDDGSDDGSGQGDEDFLNDLPDDSNEPGPQAKPKPQKPPKQPRKQPRKQPQKQPRKQPRKQPPQQPSQQPQQQPPQQTSKKPLPRLRKRPHRPDQNLDDEVQRLHNENQLNTLIVFDLKRYVKSKELPMGGGTKAELIAAIQDLLGETDDDNDGDLNPEDDDNPISGDENGHNAGEIGGSDDDDDDDADVPNGAA</sequence>
<feature type="region of interest" description="Disordered" evidence="1">
    <location>
        <begin position="755"/>
        <end position="805"/>
    </location>
</feature>
<feature type="region of interest" description="Disordered" evidence="1">
    <location>
        <begin position="601"/>
        <end position="724"/>
    </location>
</feature>
<feature type="compositionally biased region" description="Basic and acidic residues" evidence="1">
    <location>
        <begin position="702"/>
        <end position="716"/>
    </location>
</feature>
<proteinExistence type="predicted"/>
<dbReference type="AlphaFoldDB" id="A0AAN6M0I1"/>
<feature type="compositionally biased region" description="Basic residues" evidence="1">
    <location>
        <begin position="692"/>
        <end position="701"/>
    </location>
</feature>
<evidence type="ECO:0000256" key="1">
    <source>
        <dbReference type="SAM" id="MobiDB-lite"/>
    </source>
</evidence>
<feature type="region of interest" description="Disordered" evidence="1">
    <location>
        <begin position="172"/>
        <end position="210"/>
    </location>
</feature>
<evidence type="ECO:0008006" key="4">
    <source>
        <dbReference type="Google" id="ProtNLM"/>
    </source>
</evidence>
<organism evidence="2 3">
    <name type="scientific">Pseudopithomyces chartarum</name>
    <dbReference type="NCBI Taxonomy" id="1892770"/>
    <lineage>
        <taxon>Eukaryota</taxon>
        <taxon>Fungi</taxon>
        <taxon>Dikarya</taxon>
        <taxon>Ascomycota</taxon>
        <taxon>Pezizomycotina</taxon>
        <taxon>Dothideomycetes</taxon>
        <taxon>Pleosporomycetidae</taxon>
        <taxon>Pleosporales</taxon>
        <taxon>Massarineae</taxon>
        <taxon>Didymosphaeriaceae</taxon>
        <taxon>Pseudopithomyces</taxon>
    </lineage>
</organism>
<feature type="compositionally biased region" description="Basic and acidic residues" evidence="1">
    <location>
        <begin position="17"/>
        <end position="28"/>
    </location>
</feature>
<feature type="compositionally biased region" description="Polar residues" evidence="1">
    <location>
        <begin position="1"/>
        <end position="13"/>
    </location>
</feature>
<name>A0AAN6M0I1_9PLEO</name>
<comment type="caution">
    <text evidence="2">The sequence shown here is derived from an EMBL/GenBank/DDBJ whole genome shotgun (WGS) entry which is preliminary data.</text>
</comment>
<protein>
    <recommendedName>
        <fullName evidence="4">SAP domain-containing protein</fullName>
    </recommendedName>
</protein>
<feature type="compositionally biased region" description="Basic residues" evidence="1">
    <location>
        <begin position="644"/>
        <end position="669"/>
    </location>
</feature>
<feature type="compositionally biased region" description="Acidic residues" evidence="1">
    <location>
        <begin position="756"/>
        <end position="773"/>
    </location>
</feature>
<feature type="compositionally biased region" description="Acidic residues" evidence="1">
    <location>
        <begin position="789"/>
        <end position="799"/>
    </location>
</feature>
<dbReference type="EMBL" id="WVTA01000004">
    <property type="protein sequence ID" value="KAK3214024.1"/>
    <property type="molecule type" value="Genomic_DNA"/>
</dbReference>
<feature type="compositionally biased region" description="Low complexity" evidence="1">
    <location>
        <begin position="676"/>
        <end position="691"/>
    </location>
</feature>
<feature type="compositionally biased region" description="Acidic residues" evidence="1">
    <location>
        <begin position="605"/>
        <end position="635"/>
    </location>
</feature>
<evidence type="ECO:0000313" key="3">
    <source>
        <dbReference type="Proteomes" id="UP001280581"/>
    </source>
</evidence>
<feature type="compositionally biased region" description="Low complexity" evidence="1">
    <location>
        <begin position="194"/>
        <end position="210"/>
    </location>
</feature>
<gene>
    <name evidence="2" type="ORF">GRF29_28g1805167</name>
</gene>
<dbReference type="Proteomes" id="UP001280581">
    <property type="component" value="Unassembled WGS sequence"/>
</dbReference>